<organism evidence="1 2">
    <name type="scientific">Trichuris muris</name>
    <name type="common">Mouse whipworm</name>
    <dbReference type="NCBI Taxonomy" id="70415"/>
    <lineage>
        <taxon>Eukaryota</taxon>
        <taxon>Metazoa</taxon>
        <taxon>Ecdysozoa</taxon>
        <taxon>Nematoda</taxon>
        <taxon>Enoplea</taxon>
        <taxon>Dorylaimia</taxon>
        <taxon>Trichinellida</taxon>
        <taxon>Trichuridae</taxon>
        <taxon>Trichuris</taxon>
    </lineage>
</organism>
<reference evidence="2" key="1">
    <citation type="submission" date="2019-12" db="UniProtKB">
        <authorList>
            <consortium name="WormBaseParasite"/>
        </authorList>
    </citation>
    <scope>IDENTIFICATION</scope>
</reference>
<sequence length="106" mass="11491">MLRRRHQTGQHGHTALVVTYPKERIQPGTVGACRLALGSKLGGENSKLLRDLEMLEDTVLTAELPQVIFFGPPDATDGSLAPKVQINIDSRELLFSSVAPKVGRSS</sequence>
<dbReference type="AlphaFoldDB" id="A0A5S6Q6Z5"/>
<keyword evidence="1" id="KW-1185">Reference proteome</keyword>
<evidence type="ECO:0000313" key="2">
    <source>
        <dbReference type="WBParaSite" id="TMUE_1000002722.1"/>
    </source>
</evidence>
<proteinExistence type="predicted"/>
<evidence type="ECO:0000313" key="1">
    <source>
        <dbReference type="Proteomes" id="UP000046395"/>
    </source>
</evidence>
<dbReference type="WBParaSite" id="TMUE_1000002722.1">
    <property type="protein sequence ID" value="TMUE_1000002722.1"/>
    <property type="gene ID" value="WBGene00295228"/>
</dbReference>
<name>A0A5S6Q6Z5_TRIMR</name>
<protein>
    <submittedName>
        <fullName evidence="2">Uncharacterized protein</fullName>
    </submittedName>
</protein>
<accession>A0A5S6Q6Z5</accession>
<dbReference type="Proteomes" id="UP000046395">
    <property type="component" value="Unassembled WGS sequence"/>
</dbReference>